<accession>A0AA96R134</accession>
<proteinExistence type="predicted"/>
<evidence type="ECO:0000313" key="1">
    <source>
        <dbReference type="EMBL" id="WNO29805.1"/>
    </source>
</evidence>
<name>A0AA96R134_9CAUD</name>
<dbReference type="EMBL" id="OQ884030">
    <property type="protein sequence ID" value="WNO29805.1"/>
    <property type="molecule type" value="Genomic_DNA"/>
</dbReference>
<reference evidence="1" key="1">
    <citation type="submission" date="2023-04" db="EMBL/GenBank/DDBJ databases">
        <authorList>
            <person name="Zhang X."/>
        </authorList>
    </citation>
    <scope>NUCLEOTIDE SEQUENCE</scope>
</reference>
<sequence>MKFSQDKKWMEAKRAVGHLDWIEVVSYYHHIQGEDVTVYAVLNGEMFEIQTALNDNTVILTDSDGVDVEMDYRTVLSSRKVFKHRHK</sequence>
<organism evidence="1">
    <name type="scientific">Bacillus phage SDFMU_Pbc</name>
    <dbReference type="NCBI Taxonomy" id="3076135"/>
    <lineage>
        <taxon>Viruses</taxon>
        <taxon>Duplodnaviria</taxon>
        <taxon>Heunggongvirae</taxon>
        <taxon>Uroviricota</taxon>
        <taxon>Caudoviricetes</taxon>
        <taxon>Herelleviridae</taxon>
        <taxon>Bastillevirinae</taxon>
        <taxon>Agatevirus</taxon>
        <taxon>Agatevirus agate</taxon>
    </lineage>
</organism>
<protein>
    <submittedName>
        <fullName evidence="1">Uncharacterized protein</fullName>
    </submittedName>
</protein>